<keyword evidence="3" id="KW-1185">Reference proteome</keyword>
<evidence type="ECO:0000256" key="1">
    <source>
        <dbReference type="SAM" id="SignalP"/>
    </source>
</evidence>
<comment type="caution">
    <text evidence="2">The sequence shown here is derived from an EMBL/GenBank/DDBJ whole genome shotgun (WGS) entry which is preliminary data.</text>
</comment>
<dbReference type="RefSeq" id="WP_307406148.1">
    <property type="nucleotide sequence ID" value="NZ_JAUSTW010000002.1"/>
</dbReference>
<evidence type="ECO:0000313" key="2">
    <source>
        <dbReference type="EMBL" id="MDQ0198415.1"/>
    </source>
</evidence>
<name>A0ABT9XS83_9BACI</name>
<sequence length="183" mass="21728">MKKLFFFLIIFLLIMPLSSQAKTNLNNRNDVFDFLHGAFEAQVSLSNQFRTKEEITDILNPYFSHQFQQAFWNENIVKEGGKYITYGSDFAQYYIPFYHFSNKTKVVIGSDEIYVFEYFPASTEGPVGYKSHYEGLLLKKISDDWKVDKFLYNNIPKNIIEKAKNKTKRSRVFSILHYRQLFY</sequence>
<feature type="chain" id="PRO_5046666575" description="DUF3993 domain-containing protein" evidence="1">
    <location>
        <begin position="22"/>
        <end position="183"/>
    </location>
</feature>
<protein>
    <recommendedName>
        <fullName evidence="4">DUF3993 domain-containing protein</fullName>
    </recommendedName>
</protein>
<dbReference type="Pfam" id="PF13158">
    <property type="entry name" value="DUF3993"/>
    <property type="match status" value="1"/>
</dbReference>
<organism evidence="2 3">
    <name type="scientific">Neobacillus ginsengisoli</name>
    <dbReference type="NCBI Taxonomy" id="904295"/>
    <lineage>
        <taxon>Bacteria</taxon>
        <taxon>Bacillati</taxon>
        <taxon>Bacillota</taxon>
        <taxon>Bacilli</taxon>
        <taxon>Bacillales</taxon>
        <taxon>Bacillaceae</taxon>
        <taxon>Neobacillus</taxon>
    </lineage>
</organism>
<evidence type="ECO:0008006" key="4">
    <source>
        <dbReference type="Google" id="ProtNLM"/>
    </source>
</evidence>
<proteinExistence type="predicted"/>
<dbReference type="Proteomes" id="UP001224122">
    <property type="component" value="Unassembled WGS sequence"/>
</dbReference>
<evidence type="ECO:0000313" key="3">
    <source>
        <dbReference type="Proteomes" id="UP001224122"/>
    </source>
</evidence>
<reference evidence="2 3" key="1">
    <citation type="submission" date="2023-07" db="EMBL/GenBank/DDBJ databases">
        <title>Genomic Encyclopedia of Type Strains, Phase IV (KMG-IV): sequencing the most valuable type-strain genomes for metagenomic binning, comparative biology and taxonomic classification.</title>
        <authorList>
            <person name="Goeker M."/>
        </authorList>
    </citation>
    <scope>NUCLEOTIDE SEQUENCE [LARGE SCALE GENOMIC DNA]</scope>
    <source>
        <strain evidence="2 3">DSM 27594</strain>
    </source>
</reference>
<dbReference type="InterPro" id="IPR025056">
    <property type="entry name" value="DUF3993"/>
</dbReference>
<feature type="signal peptide" evidence="1">
    <location>
        <begin position="1"/>
        <end position="21"/>
    </location>
</feature>
<keyword evidence="1" id="KW-0732">Signal</keyword>
<gene>
    <name evidence="2" type="ORF">J2S10_001556</name>
</gene>
<accession>A0ABT9XS83</accession>
<dbReference type="EMBL" id="JAUSTW010000002">
    <property type="protein sequence ID" value="MDQ0198415.1"/>
    <property type="molecule type" value="Genomic_DNA"/>
</dbReference>